<proteinExistence type="predicted"/>
<dbReference type="Gene3D" id="1.25.40.10">
    <property type="entry name" value="Tetratricopeptide repeat domain"/>
    <property type="match status" value="1"/>
</dbReference>
<reference evidence="4" key="1">
    <citation type="submission" date="2024-07" db="EMBL/GenBank/DDBJ databases">
        <title>Two chromosome-level genome assemblies of Korean endemic species Abeliophyllum distichum and Forsythia ovata (Oleaceae).</title>
        <authorList>
            <person name="Jang H."/>
        </authorList>
    </citation>
    <scope>NUCLEOTIDE SEQUENCE [LARGE SCALE GENOMIC DNA]</scope>
</reference>
<accession>A0ABD1TJJ6</accession>
<dbReference type="PANTHER" id="PTHR47932:SF10">
    <property type="entry name" value="OS07G0179000 PROTEIN"/>
    <property type="match status" value="1"/>
</dbReference>
<dbReference type="InterPro" id="IPR011990">
    <property type="entry name" value="TPR-like_helical_dom_sf"/>
</dbReference>
<keyword evidence="1" id="KW-0677">Repeat</keyword>
<dbReference type="PANTHER" id="PTHR47932">
    <property type="entry name" value="ATPASE EXPRESSION PROTEIN 3"/>
    <property type="match status" value="1"/>
</dbReference>
<dbReference type="AlphaFoldDB" id="A0ABD1TJJ6"/>
<dbReference type="Pfam" id="PF13812">
    <property type="entry name" value="PPR_3"/>
    <property type="match status" value="1"/>
</dbReference>
<dbReference type="Proteomes" id="UP001604336">
    <property type="component" value="Unassembled WGS sequence"/>
</dbReference>
<feature type="repeat" description="PPR" evidence="2">
    <location>
        <begin position="61"/>
        <end position="95"/>
    </location>
</feature>
<evidence type="ECO:0000313" key="4">
    <source>
        <dbReference type="Proteomes" id="UP001604336"/>
    </source>
</evidence>
<dbReference type="EMBL" id="JBFOLK010000005">
    <property type="protein sequence ID" value="KAL2512905.1"/>
    <property type="molecule type" value="Genomic_DNA"/>
</dbReference>
<evidence type="ECO:0000313" key="3">
    <source>
        <dbReference type="EMBL" id="KAL2512905.1"/>
    </source>
</evidence>
<gene>
    <name evidence="3" type="ORF">Adt_18505</name>
</gene>
<dbReference type="InterPro" id="IPR002885">
    <property type="entry name" value="PPR_rpt"/>
</dbReference>
<organism evidence="3 4">
    <name type="scientific">Abeliophyllum distichum</name>
    <dbReference type="NCBI Taxonomy" id="126358"/>
    <lineage>
        <taxon>Eukaryota</taxon>
        <taxon>Viridiplantae</taxon>
        <taxon>Streptophyta</taxon>
        <taxon>Embryophyta</taxon>
        <taxon>Tracheophyta</taxon>
        <taxon>Spermatophyta</taxon>
        <taxon>Magnoliopsida</taxon>
        <taxon>eudicotyledons</taxon>
        <taxon>Gunneridae</taxon>
        <taxon>Pentapetalae</taxon>
        <taxon>asterids</taxon>
        <taxon>lamiids</taxon>
        <taxon>Lamiales</taxon>
        <taxon>Oleaceae</taxon>
        <taxon>Forsythieae</taxon>
        <taxon>Abeliophyllum</taxon>
    </lineage>
</organism>
<name>A0ABD1TJJ6_9LAMI</name>
<sequence>MQADTNRGLRVYYVYEKMKKFGVQPRVFLYNRIMDALVKTSHLNLAISVYNDFKEDGLVEESVTFMILIKGFCKAGRIDEVFDLLGRMKNNLCKLDVFAYTAMLKVLI</sequence>
<keyword evidence="4" id="KW-1185">Reference proteome</keyword>
<evidence type="ECO:0000256" key="1">
    <source>
        <dbReference type="ARBA" id="ARBA00022737"/>
    </source>
</evidence>
<comment type="caution">
    <text evidence="3">The sequence shown here is derived from an EMBL/GenBank/DDBJ whole genome shotgun (WGS) entry which is preliminary data.</text>
</comment>
<protein>
    <submittedName>
        <fullName evidence="3">Pentatricopeptide repeat-containing protein</fullName>
    </submittedName>
</protein>
<dbReference type="PROSITE" id="PS51375">
    <property type="entry name" value="PPR"/>
    <property type="match status" value="1"/>
</dbReference>
<evidence type="ECO:0000256" key="2">
    <source>
        <dbReference type="PROSITE-ProRule" id="PRU00708"/>
    </source>
</evidence>
<dbReference type="Pfam" id="PF13041">
    <property type="entry name" value="PPR_2"/>
    <property type="match status" value="1"/>
</dbReference>
<dbReference type="NCBIfam" id="TIGR00756">
    <property type="entry name" value="PPR"/>
    <property type="match status" value="2"/>
</dbReference>